<keyword evidence="1" id="KW-0472">Membrane</keyword>
<evidence type="ECO:0000256" key="1">
    <source>
        <dbReference type="SAM" id="Phobius"/>
    </source>
</evidence>
<keyword evidence="1" id="KW-0812">Transmembrane</keyword>
<keyword evidence="1" id="KW-1133">Transmembrane helix</keyword>
<dbReference type="Gramene" id="EOX96277">
    <property type="protein sequence ID" value="EOX96277"/>
    <property type="gene ID" value="TCM_005555"/>
</dbReference>
<evidence type="ECO:0000313" key="3">
    <source>
        <dbReference type="Proteomes" id="UP000026915"/>
    </source>
</evidence>
<dbReference type="Proteomes" id="UP000026915">
    <property type="component" value="Chromosome 1"/>
</dbReference>
<dbReference type="EMBL" id="CM001879">
    <property type="protein sequence ID" value="EOX96277.1"/>
    <property type="molecule type" value="Genomic_DNA"/>
</dbReference>
<proteinExistence type="predicted"/>
<protein>
    <submittedName>
        <fullName evidence="2">Uncharacterized protein</fullName>
    </submittedName>
</protein>
<feature type="transmembrane region" description="Helical" evidence="1">
    <location>
        <begin position="42"/>
        <end position="64"/>
    </location>
</feature>
<accession>A0A061DV60</accession>
<dbReference type="InParanoid" id="A0A061DV60"/>
<keyword evidence="3" id="KW-1185">Reference proteome</keyword>
<dbReference type="HOGENOM" id="CLU_2296777_0_0_1"/>
<organism evidence="2 3">
    <name type="scientific">Theobroma cacao</name>
    <name type="common">Cacao</name>
    <name type="synonym">Cocoa</name>
    <dbReference type="NCBI Taxonomy" id="3641"/>
    <lineage>
        <taxon>Eukaryota</taxon>
        <taxon>Viridiplantae</taxon>
        <taxon>Streptophyta</taxon>
        <taxon>Embryophyta</taxon>
        <taxon>Tracheophyta</taxon>
        <taxon>Spermatophyta</taxon>
        <taxon>Magnoliopsida</taxon>
        <taxon>eudicotyledons</taxon>
        <taxon>Gunneridae</taxon>
        <taxon>Pentapetalae</taxon>
        <taxon>rosids</taxon>
        <taxon>malvids</taxon>
        <taxon>Malvales</taxon>
        <taxon>Malvaceae</taxon>
        <taxon>Byttnerioideae</taxon>
        <taxon>Theobroma</taxon>
    </lineage>
</organism>
<dbReference type="AlphaFoldDB" id="A0A061DV60"/>
<gene>
    <name evidence="2" type="ORF">TCM_005555</name>
</gene>
<sequence length="101" mass="11473">MGLEEDIDYLDSEWSVEDERNILLESERLIEKIGSPDARTSVWHLLILPAVGFCHVSGSAFGLLSCLHMNTSCCLQNSFEAYRRLYLKKQKNYYGVTTPGV</sequence>
<evidence type="ECO:0000313" key="2">
    <source>
        <dbReference type="EMBL" id="EOX96277.1"/>
    </source>
</evidence>
<reference evidence="2 3" key="1">
    <citation type="journal article" date="2013" name="Genome Biol.">
        <title>The genome sequence of the most widely cultivated cacao type and its use to identify candidate genes regulating pod color.</title>
        <authorList>
            <person name="Motamayor J.C."/>
            <person name="Mockaitis K."/>
            <person name="Schmutz J."/>
            <person name="Haiminen N."/>
            <person name="Iii D.L."/>
            <person name="Cornejo O."/>
            <person name="Findley S.D."/>
            <person name="Zheng P."/>
            <person name="Utro F."/>
            <person name="Royaert S."/>
            <person name="Saski C."/>
            <person name="Jenkins J."/>
            <person name="Podicheti R."/>
            <person name="Zhao M."/>
            <person name="Scheffler B.E."/>
            <person name="Stack J.C."/>
            <person name="Feltus F.A."/>
            <person name="Mustiga G.M."/>
            <person name="Amores F."/>
            <person name="Phillips W."/>
            <person name="Marelli J.P."/>
            <person name="May G.D."/>
            <person name="Shapiro H."/>
            <person name="Ma J."/>
            <person name="Bustamante C.D."/>
            <person name="Schnell R.J."/>
            <person name="Main D."/>
            <person name="Gilbert D."/>
            <person name="Parida L."/>
            <person name="Kuhn D.N."/>
        </authorList>
    </citation>
    <scope>NUCLEOTIDE SEQUENCE [LARGE SCALE GENOMIC DNA]</scope>
    <source>
        <strain evidence="3">cv. Matina 1-6</strain>
    </source>
</reference>
<name>A0A061DV60_THECC</name>